<organism evidence="1">
    <name type="scientific">viral metagenome</name>
    <dbReference type="NCBI Taxonomy" id="1070528"/>
    <lineage>
        <taxon>unclassified sequences</taxon>
        <taxon>metagenomes</taxon>
        <taxon>organismal metagenomes</taxon>
    </lineage>
</organism>
<evidence type="ECO:0000313" key="1">
    <source>
        <dbReference type="EMBL" id="QHT92455.1"/>
    </source>
</evidence>
<dbReference type="EMBL" id="MN740185">
    <property type="protein sequence ID" value="QHT92455.1"/>
    <property type="molecule type" value="Genomic_DNA"/>
</dbReference>
<reference evidence="1" key="1">
    <citation type="journal article" date="2020" name="Nature">
        <title>Giant virus diversity and host interactions through global metagenomics.</title>
        <authorList>
            <person name="Schulz F."/>
            <person name="Roux S."/>
            <person name="Paez-Espino D."/>
            <person name="Jungbluth S."/>
            <person name="Walsh D.A."/>
            <person name="Denef V.J."/>
            <person name="McMahon K.D."/>
            <person name="Konstantinidis K.T."/>
            <person name="Eloe-Fadrosh E.A."/>
            <person name="Kyrpides N.C."/>
            <person name="Woyke T."/>
        </authorList>
    </citation>
    <scope>NUCLEOTIDE SEQUENCE</scope>
    <source>
        <strain evidence="1">GVMAG-M-3300023184-88</strain>
    </source>
</reference>
<sequence>MSDLLPNTPPVLNSFQILDDSTCPKTADVFVKDRNIHVYVNDGQWFVLWADATVFDVLCAFRNENRWNSCTLTLSPPSNVASPMAAPEDPNAPYDDTVRFLNPGDWVDMGNGERMECDGFDIMPIRMTEMHEIMKLKSRAIHGGVFVIHCKTN</sequence>
<protein>
    <submittedName>
        <fullName evidence="1">Uncharacterized protein</fullName>
    </submittedName>
</protein>
<proteinExistence type="predicted"/>
<accession>A0A6C0IIX4</accession>
<dbReference type="AlphaFoldDB" id="A0A6C0IIX4"/>
<name>A0A6C0IIX4_9ZZZZ</name>